<accession>A0AAV7NF24</accession>
<proteinExistence type="predicted"/>
<dbReference type="AlphaFoldDB" id="A0AAV7NF24"/>
<organism evidence="1 2">
    <name type="scientific">Pleurodeles waltl</name>
    <name type="common">Iberian ribbed newt</name>
    <dbReference type="NCBI Taxonomy" id="8319"/>
    <lineage>
        <taxon>Eukaryota</taxon>
        <taxon>Metazoa</taxon>
        <taxon>Chordata</taxon>
        <taxon>Craniata</taxon>
        <taxon>Vertebrata</taxon>
        <taxon>Euteleostomi</taxon>
        <taxon>Amphibia</taxon>
        <taxon>Batrachia</taxon>
        <taxon>Caudata</taxon>
        <taxon>Salamandroidea</taxon>
        <taxon>Salamandridae</taxon>
        <taxon>Pleurodelinae</taxon>
        <taxon>Pleurodeles</taxon>
    </lineage>
</organism>
<protein>
    <submittedName>
        <fullName evidence="1">Uncharacterized protein</fullName>
    </submittedName>
</protein>
<dbReference type="EMBL" id="JANPWB010000013">
    <property type="protein sequence ID" value="KAJ1111395.1"/>
    <property type="molecule type" value="Genomic_DNA"/>
</dbReference>
<reference evidence="1" key="1">
    <citation type="journal article" date="2022" name="bioRxiv">
        <title>Sequencing and chromosome-scale assembly of the giantPleurodeles waltlgenome.</title>
        <authorList>
            <person name="Brown T."/>
            <person name="Elewa A."/>
            <person name="Iarovenko S."/>
            <person name="Subramanian E."/>
            <person name="Araus A.J."/>
            <person name="Petzold A."/>
            <person name="Susuki M."/>
            <person name="Suzuki K.-i.T."/>
            <person name="Hayashi T."/>
            <person name="Toyoda A."/>
            <person name="Oliveira C."/>
            <person name="Osipova E."/>
            <person name="Leigh N.D."/>
            <person name="Simon A."/>
            <person name="Yun M.H."/>
        </authorList>
    </citation>
    <scope>NUCLEOTIDE SEQUENCE</scope>
    <source>
        <strain evidence="1">20211129_DDA</strain>
        <tissue evidence="1">Liver</tissue>
    </source>
</reference>
<evidence type="ECO:0000313" key="1">
    <source>
        <dbReference type="EMBL" id="KAJ1111395.1"/>
    </source>
</evidence>
<keyword evidence="2" id="KW-1185">Reference proteome</keyword>
<evidence type="ECO:0000313" key="2">
    <source>
        <dbReference type="Proteomes" id="UP001066276"/>
    </source>
</evidence>
<gene>
    <name evidence="1" type="ORF">NDU88_008719</name>
</gene>
<name>A0AAV7NF24_PLEWA</name>
<comment type="caution">
    <text evidence="1">The sequence shown here is derived from an EMBL/GenBank/DDBJ whole genome shotgun (WGS) entry which is preliminary data.</text>
</comment>
<sequence>MKRYTSVKTQYNPLRARLHLCRHEAEAPTVPACSLGLKGTGRAAAPACCSQAGGQLLGLLLTGAGPVPGGGSRPAARRRRGIISASAQKSPRVSATRTAIPAGAVPALCLQELWQLSLPSACKNWGSCPCPPPARTGGAVPALRLQELGELFLPPCLQELGELFLPSACKNKRSSFFPLPARTAGTPPPACKNQRASPAAVKRRWSVQSPRRSRTVREAAAGPSSGAVPVLLLSGTRWGDQALLPAGAARTLPAAELEEHSLLLSGPVEEWLAPAEKQLLTLVGTVWRYRGRGKFQELLKEHFYLLLEDALLGSVNGVVGSSIGGAVKVDNLEKQFGH</sequence>
<dbReference type="Proteomes" id="UP001066276">
    <property type="component" value="Chromosome 9"/>
</dbReference>